<organism evidence="2 3">
    <name type="scientific">Ricinus communis</name>
    <name type="common">Castor bean</name>
    <dbReference type="NCBI Taxonomy" id="3988"/>
    <lineage>
        <taxon>Eukaryota</taxon>
        <taxon>Viridiplantae</taxon>
        <taxon>Streptophyta</taxon>
        <taxon>Embryophyta</taxon>
        <taxon>Tracheophyta</taxon>
        <taxon>Spermatophyta</taxon>
        <taxon>Magnoliopsida</taxon>
        <taxon>eudicotyledons</taxon>
        <taxon>Gunneridae</taxon>
        <taxon>Pentapetalae</taxon>
        <taxon>rosids</taxon>
        <taxon>fabids</taxon>
        <taxon>Malpighiales</taxon>
        <taxon>Euphorbiaceae</taxon>
        <taxon>Acalyphoideae</taxon>
        <taxon>Acalypheae</taxon>
        <taxon>Ricinus</taxon>
    </lineage>
</organism>
<gene>
    <name evidence="2" type="ORF">RCOM_0878920</name>
</gene>
<keyword evidence="1" id="KW-0472">Membrane</keyword>
<reference evidence="3" key="1">
    <citation type="journal article" date="2010" name="Nat. Biotechnol.">
        <title>Draft genome sequence of the oilseed species Ricinus communis.</title>
        <authorList>
            <person name="Chan A.P."/>
            <person name="Crabtree J."/>
            <person name="Zhao Q."/>
            <person name="Lorenzi H."/>
            <person name="Orvis J."/>
            <person name="Puiu D."/>
            <person name="Melake-Berhan A."/>
            <person name="Jones K.M."/>
            <person name="Redman J."/>
            <person name="Chen G."/>
            <person name="Cahoon E.B."/>
            <person name="Gedil M."/>
            <person name="Stanke M."/>
            <person name="Haas B.J."/>
            <person name="Wortman J.R."/>
            <person name="Fraser-Liggett C.M."/>
            <person name="Ravel J."/>
            <person name="Rabinowicz P.D."/>
        </authorList>
    </citation>
    <scope>NUCLEOTIDE SEQUENCE [LARGE SCALE GENOMIC DNA]</scope>
    <source>
        <strain evidence="3">cv. Hale</strain>
    </source>
</reference>
<dbReference type="AlphaFoldDB" id="B9SM60"/>
<evidence type="ECO:0000313" key="3">
    <source>
        <dbReference type="Proteomes" id="UP000008311"/>
    </source>
</evidence>
<evidence type="ECO:0008006" key="4">
    <source>
        <dbReference type="Google" id="ProtNLM"/>
    </source>
</evidence>
<keyword evidence="1" id="KW-0812">Transmembrane</keyword>
<dbReference type="InParanoid" id="B9SM60"/>
<sequence>MPLHRMLNKKQVVVYGGGGGGGSRLLLILLLWLDIVDGDGVDGELRWLCGNGLVVAVGGSGGDGFEK</sequence>
<feature type="transmembrane region" description="Helical" evidence="1">
    <location>
        <begin position="12"/>
        <end position="33"/>
    </location>
</feature>
<evidence type="ECO:0000313" key="2">
    <source>
        <dbReference type="EMBL" id="EEF35323.1"/>
    </source>
</evidence>
<dbReference type="EMBL" id="EQ974025">
    <property type="protein sequence ID" value="EEF35323.1"/>
    <property type="molecule type" value="Genomic_DNA"/>
</dbReference>
<proteinExistence type="predicted"/>
<accession>B9SM60</accession>
<keyword evidence="3" id="KW-1185">Reference proteome</keyword>
<name>B9SM60_RICCO</name>
<keyword evidence="1" id="KW-1133">Transmembrane helix</keyword>
<protein>
    <recommendedName>
        <fullName evidence="4">Transmembrane protein</fullName>
    </recommendedName>
</protein>
<dbReference type="Proteomes" id="UP000008311">
    <property type="component" value="Unassembled WGS sequence"/>
</dbReference>
<evidence type="ECO:0000256" key="1">
    <source>
        <dbReference type="SAM" id="Phobius"/>
    </source>
</evidence>